<evidence type="ECO:0000313" key="2">
    <source>
        <dbReference type="Proteomes" id="UP001229421"/>
    </source>
</evidence>
<protein>
    <submittedName>
        <fullName evidence="1">Uncharacterized protein</fullName>
    </submittedName>
</protein>
<dbReference type="AlphaFoldDB" id="A0AAD8KMD7"/>
<keyword evidence="2" id="KW-1185">Reference proteome</keyword>
<gene>
    <name evidence="1" type="ORF">QVD17_18227</name>
</gene>
<reference evidence="1" key="1">
    <citation type="journal article" date="2023" name="bioRxiv">
        <title>Improved chromosome-level genome assembly for marigold (Tagetes erecta).</title>
        <authorList>
            <person name="Jiang F."/>
            <person name="Yuan L."/>
            <person name="Wang S."/>
            <person name="Wang H."/>
            <person name="Xu D."/>
            <person name="Wang A."/>
            <person name="Fan W."/>
        </authorList>
    </citation>
    <scope>NUCLEOTIDE SEQUENCE</scope>
    <source>
        <strain evidence="1">WSJ</strain>
        <tissue evidence="1">Leaf</tissue>
    </source>
</reference>
<comment type="caution">
    <text evidence="1">The sequence shown here is derived from an EMBL/GenBank/DDBJ whole genome shotgun (WGS) entry which is preliminary data.</text>
</comment>
<sequence>MSHFPTPNTDKPFFTEQSLSISPSFYKKSKNRVQAITNLCFFSDEFVSGCALDLCFDAIVVIHSNVSTPKGQGFVFSKLGFAIQKGCDATCCRFTCHLGVNCLEAGNFE</sequence>
<dbReference type="EMBL" id="JAUHHV010000005">
    <property type="protein sequence ID" value="KAK1422937.1"/>
    <property type="molecule type" value="Genomic_DNA"/>
</dbReference>
<proteinExistence type="predicted"/>
<evidence type="ECO:0000313" key="1">
    <source>
        <dbReference type="EMBL" id="KAK1422937.1"/>
    </source>
</evidence>
<accession>A0AAD8KMD7</accession>
<name>A0AAD8KMD7_TARER</name>
<organism evidence="1 2">
    <name type="scientific">Tagetes erecta</name>
    <name type="common">African marigold</name>
    <dbReference type="NCBI Taxonomy" id="13708"/>
    <lineage>
        <taxon>Eukaryota</taxon>
        <taxon>Viridiplantae</taxon>
        <taxon>Streptophyta</taxon>
        <taxon>Embryophyta</taxon>
        <taxon>Tracheophyta</taxon>
        <taxon>Spermatophyta</taxon>
        <taxon>Magnoliopsida</taxon>
        <taxon>eudicotyledons</taxon>
        <taxon>Gunneridae</taxon>
        <taxon>Pentapetalae</taxon>
        <taxon>asterids</taxon>
        <taxon>campanulids</taxon>
        <taxon>Asterales</taxon>
        <taxon>Asteraceae</taxon>
        <taxon>Asteroideae</taxon>
        <taxon>Heliantheae alliance</taxon>
        <taxon>Tageteae</taxon>
        <taxon>Tagetes</taxon>
    </lineage>
</organism>
<dbReference type="Proteomes" id="UP001229421">
    <property type="component" value="Unassembled WGS sequence"/>
</dbReference>